<dbReference type="InterPro" id="IPR054559">
    <property type="entry name" value="PSMD12-CSN4-like_N"/>
</dbReference>
<dbReference type="OrthoDB" id="268763at2759"/>
<dbReference type="SMART" id="SM00088">
    <property type="entry name" value="PINT"/>
    <property type="match status" value="1"/>
</dbReference>
<dbReference type="EMBL" id="JANBPU010000175">
    <property type="protein sequence ID" value="KAJ1914879.1"/>
    <property type="molecule type" value="Genomic_DNA"/>
</dbReference>
<dbReference type="GO" id="GO:0005737">
    <property type="term" value="C:cytoplasm"/>
    <property type="evidence" value="ECO:0007669"/>
    <property type="project" value="TreeGrafter"/>
</dbReference>
<dbReference type="GO" id="GO:0008541">
    <property type="term" value="C:proteasome regulatory particle, lid subcomplex"/>
    <property type="evidence" value="ECO:0007669"/>
    <property type="project" value="TreeGrafter"/>
</dbReference>
<dbReference type="InterPro" id="IPR036388">
    <property type="entry name" value="WH-like_DNA-bd_sf"/>
</dbReference>
<dbReference type="InterPro" id="IPR040134">
    <property type="entry name" value="PSMD12/CSN4"/>
</dbReference>
<dbReference type="PROSITE" id="PS50250">
    <property type="entry name" value="PCI"/>
    <property type="match status" value="1"/>
</dbReference>
<keyword evidence="2 4" id="KW-0647">Proteasome</keyword>
<dbReference type="InterPro" id="IPR036390">
    <property type="entry name" value="WH_DNA-bd_sf"/>
</dbReference>
<evidence type="ECO:0000256" key="2">
    <source>
        <dbReference type="ARBA" id="ARBA00022942"/>
    </source>
</evidence>
<dbReference type="Gene3D" id="1.10.10.10">
    <property type="entry name" value="Winged helix-like DNA-binding domain superfamily/Winged helix DNA-binding domain"/>
    <property type="match status" value="1"/>
</dbReference>
<keyword evidence="5" id="KW-1185">Reference proteome</keyword>
<comment type="similarity">
    <text evidence="1">Belongs to the proteasome subunit p55 family.</text>
</comment>
<dbReference type="GO" id="GO:0005634">
    <property type="term" value="C:nucleus"/>
    <property type="evidence" value="ECO:0007669"/>
    <property type="project" value="UniProtKB-ARBA"/>
</dbReference>
<dbReference type="Pfam" id="PF01399">
    <property type="entry name" value="PCI"/>
    <property type="match status" value="1"/>
</dbReference>
<evidence type="ECO:0000259" key="3">
    <source>
        <dbReference type="PROSITE" id="PS50250"/>
    </source>
</evidence>
<dbReference type="Pfam" id="PF22241">
    <property type="entry name" value="PSMD12-CSN4_N"/>
    <property type="match status" value="1"/>
</dbReference>
<accession>A0A9W8DL95</accession>
<dbReference type="Proteomes" id="UP001150538">
    <property type="component" value="Unassembled WGS sequence"/>
</dbReference>
<dbReference type="InterPro" id="IPR000717">
    <property type="entry name" value="PCI_dom"/>
</dbReference>
<protein>
    <submittedName>
        <fullName evidence="4">Proteasome regulatory particle subunit</fullName>
    </submittedName>
</protein>
<evidence type="ECO:0000313" key="4">
    <source>
        <dbReference type="EMBL" id="KAJ1914879.1"/>
    </source>
</evidence>
<gene>
    <name evidence="4" type="primary">RPN5</name>
    <name evidence="4" type="ORF">H4219_004589</name>
</gene>
<proteinExistence type="inferred from homology"/>
<dbReference type="SUPFAM" id="SSF46785">
    <property type="entry name" value="Winged helix' DNA-binding domain"/>
    <property type="match status" value="1"/>
</dbReference>
<dbReference type="AlphaFoldDB" id="A0A9W8DL95"/>
<organism evidence="4 5">
    <name type="scientific">Mycoemilia scoparia</name>
    <dbReference type="NCBI Taxonomy" id="417184"/>
    <lineage>
        <taxon>Eukaryota</taxon>
        <taxon>Fungi</taxon>
        <taxon>Fungi incertae sedis</taxon>
        <taxon>Zoopagomycota</taxon>
        <taxon>Kickxellomycotina</taxon>
        <taxon>Kickxellomycetes</taxon>
        <taxon>Kickxellales</taxon>
        <taxon>Kickxellaceae</taxon>
        <taxon>Mycoemilia</taxon>
    </lineage>
</organism>
<dbReference type="PANTHER" id="PTHR10855:SF1">
    <property type="entry name" value="26S PROTEASOME NON-ATPASE REGULATORY SUBUNIT 12"/>
    <property type="match status" value="1"/>
</dbReference>
<name>A0A9W8DL95_9FUNG</name>
<dbReference type="FunFam" id="1.10.10.10:FF:000070">
    <property type="entry name" value="26S proteasome non-ATPase regulatory subunit 12"/>
    <property type="match status" value="1"/>
</dbReference>
<dbReference type="InterPro" id="IPR040896">
    <property type="entry name" value="RPN5_C"/>
</dbReference>
<sequence>MVEHAIELENSLPEDGRFDRIRDLWNITEDRVHVEVLRARLTRKLCDIYVQNGDVEGAARTIQKIQIETFGSVPQNEKVDFILEQMRLSIEIADFTNATILSKKINLKYFEKKDKDNDKRFQQKVAFYQRMIQCYMHEKNYLEISKQYQHIYNTEEIKSDNAVWPDILRNVALYVILAPFSNEQSDLIHHIINEPRLDDLKLAPPGNHLSLLDVAKGFIQPELLDWEYVLKFYTPTLQSTPVFSQDTEEGRVRWEEFRSRVREHNTRVVAKYYTTVTLDRLAELVGFSATNVQEIEPFLSDLIIKDMIYARIDRPKGIVSFIRPQSTEDQLNAWSNNIDELLKLVESTTHLLSKEETGRELSKATV</sequence>
<dbReference type="PANTHER" id="PTHR10855">
    <property type="entry name" value="26S PROTEASOME NON-ATPASE REGULATORY SUBUNIT 12/COP9 SIGNALOSOME COMPLEX SUBUNIT 4"/>
    <property type="match status" value="1"/>
</dbReference>
<feature type="domain" description="PCI" evidence="3">
    <location>
        <begin position="143"/>
        <end position="326"/>
    </location>
</feature>
<comment type="caution">
    <text evidence="4">The sequence shown here is derived from an EMBL/GenBank/DDBJ whole genome shotgun (WGS) entry which is preliminary data.</text>
</comment>
<reference evidence="4" key="1">
    <citation type="submission" date="2022-07" db="EMBL/GenBank/DDBJ databases">
        <title>Phylogenomic reconstructions and comparative analyses of Kickxellomycotina fungi.</title>
        <authorList>
            <person name="Reynolds N.K."/>
            <person name="Stajich J.E."/>
            <person name="Barry K."/>
            <person name="Grigoriev I.V."/>
            <person name="Crous P."/>
            <person name="Smith M.E."/>
        </authorList>
    </citation>
    <scope>NUCLEOTIDE SEQUENCE</scope>
    <source>
        <strain evidence="4">NBRC 100468</strain>
    </source>
</reference>
<evidence type="ECO:0000313" key="5">
    <source>
        <dbReference type="Proteomes" id="UP001150538"/>
    </source>
</evidence>
<dbReference type="Pfam" id="PF18098">
    <property type="entry name" value="RPN5_C"/>
    <property type="match status" value="1"/>
</dbReference>
<evidence type="ECO:0000256" key="1">
    <source>
        <dbReference type="ARBA" id="ARBA00006397"/>
    </source>
</evidence>